<dbReference type="OrthoDB" id="71490at2157"/>
<reference evidence="1 2" key="1">
    <citation type="journal article" date="2014" name="Int. J. Syst. Evol. Microbiol.">
        <title>Methanobacterium paludis sp. nov. and a novel strain of Methanobacterium lacus isolated from northern peatlands.</title>
        <authorList>
            <person name="Cadillo-Quiroz H."/>
            <person name="Brauer S.L."/>
            <person name="Goodson N."/>
            <person name="Yavitt J.B."/>
            <person name="Zinder S.H."/>
        </authorList>
    </citation>
    <scope>NUCLEOTIDE SEQUENCE [LARGE SCALE GENOMIC DNA]</scope>
    <source>
        <strain evidence="2">DSM 25820 / JCM 18151 / SWAN1</strain>
    </source>
</reference>
<keyword evidence="2" id="KW-1185">Reference proteome</keyword>
<accession>F6D6I2</accession>
<evidence type="ECO:0000313" key="1">
    <source>
        <dbReference type="EMBL" id="AEG19415.1"/>
    </source>
</evidence>
<organism evidence="1 2">
    <name type="scientific">Methanobacterium paludis (strain DSM 25820 / JCM 18151 / SWAN1)</name>
    <dbReference type="NCBI Taxonomy" id="868131"/>
    <lineage>
        <taxon>Archaea</taxon>
        <taxon>Methanobacteriati</taxon>
        <taxon>Methanobacteriota</taxon>
        <taxon>Methanomada group</taxon>
        <taxon>Methanobacteria</taxon>
        <taxon>Methanobacteriales</taxon>
        <taxon>Methanobacteriaceae</taxon>
        <taxon>Methanobacterium</taxon>
    </lineage>
</organism>
<protein>
    <submittedName>
        <fullName evidence="1">Uncharacterized protein</fullName>
    </submittedName>
</protein>
<dbReference type="eggNOG" id="arCOG10449">
    <property type="taxonomic scope" value="Archaea"/>
</dbReference>
<dbReference type="AlphaFoldDB" id="F6D6I2"/>
<dbReference type="EMBL" id="CP002772">
    <property type="protein sequence ID" value="AEG19415.1"/>
    <property type="molecule type" value="Genomic_DNA"/>
</dbReference>
<dbReference type="RefSeq" id="WP_013826914.1">
    <property type="nucleotide sequence ID" value="NC_015574.1"/>
</dbReference>
<dbReference type="Proteomes" id="UP000009231">
    <property type="component" value="Chromosome"/>
</dbReference>
<evidence type="ECO:0000313" key="2">
    <source>
        <dbReference type="Proteomes" id="UP000009231"/>
    </source>
</evidence>
<dbReference type="KEGG" id="mew:MSWAN_2413"/>
<proteinExistence type="predicted"/>
<name>F6D6I2_METPW</name>
<dbReference type="HOGENOM" id="CLU_985572_0_0_2"/>
<sequence length="305" mass="36213">MATLEKRLHSSSRNIAERSIEEVIFEYEVDGLDALIFELKNLKNSGCYEKLFNAYKTWEEPSERLNGELLEEELESRLLNLAYDTLDPPSSRISRSGTIDFFGFCWLYPFLELFYFRDIGRKLYSYDLKVLYSSRIDERIIFAFDKFDEVSYIPEPTDNFFFNLKNVGWDGRKTKQLFEKLKKIRHFMRYEIVGYLEDITFQDNEDAFIFLIACCSAAYHGGNIDDHDVVRAYMTYFKLMKTDISHLVDNLNVDNKPQETGYLVCERCHGYYKLDPWESPEDFSSCHCQGKLNYYDDIDWLFEDI</sequence>
<dbReference type="GeneID" id="10669943"/>
<gene>
    <name evidence="1" type="ordered locus">MSWAN_2413</name>
</gene>